<dbReference type="Proteomes" id="UP000238413">
    <property type="component" value="Plasmid unnamed1"/>
</dbReference>
<organism evidence="2 3">
    <name type="scientific">Streptomyces dengpaensis</name>
    <dbReference type="NCBI Taxonomy" id="2049881"/>
    <lineage>
        <taxon>Bacteria</taxon>
        <taxon>Bacillati</taxon>
        <taxon>Actinomycetota</taxon>
        <taxon>Actinomycetes</taxon>
        <taxon>Kitasatosporales</taxon>
        <taxon>Streptomycetaceae</taxon>
        <taxon>Streptomyces</taxon>
    </lineage>
</organism>
<keyword evidence="3" id="KW-1185">Reference proteome</keyword>
<dbReference type="EMBL" id="CP026653">
    <property type="protein sequence ID" value="AVH61752.1"/>
    <property type="molecule type" value="Genomic_DNA"/>
</dbReference>
<evidence type="ECO:0000256" key="1">
    <source>
        <dbReference type="SAM" id="MobiDB-lite"/>
    </source>
</evidence>
<geneLocation type="plasmid" evidence="2 3">
    <name>unnamed1</name>
</geneLocation>
<proteinExistence type="predicted"/>
<name>A0ABM6T3L8_9ACTN</name>
<evidence type="ECO:0000313" key="3">
    <source>
        <dbReference type="Proteomes" id="UP000238413"/>
    </source>
</evidence>
<gene>
    <name evidence="2" type="ORF">C4B68_40320</name>
</gene>
<accession>A0ABM6T3L8</accession>
<feature type="region of interest" description="Disordered" evidence="1">
    <location>
        <begin position="1"/>
        <end position="22"/>
    </location>
</feature>
<sequence>MSSDLAPRASGAAPAPADGDNRYKAVQAKLDKLGKAMDDATLDLESLRRSMQANATRTEGVARDIANADLDVKFVELTNNVSLALGGAAIQVRRLHDTAQETADLTYETKRTHSKLYGALDDIRSNRREKTPKPAFFNR</sequence>
<reference evidence="2 3" key="1">
    <citation type="submission" date="2018-02" db="EMBL/GenBank/DDBJ databases">
        <title>Complete genome sequence of Streptomyces dengpaensis, the producer of angucyclines.</title>
        <authorList>
            <person name="Yumei L."/>
        </authorList>
    </citation>
    <scope>NUCLEOTIDE SEQUENCE [LARGE SCALE GENOMIC DNA]</scope>
    <source>
        <strain evidence="2 3">XZHG99</strain>
        <plasmid evidence="2 3">unnamed1</plasmid>
    </source>
</reference>
<feature type="compositionally biased region" description="Low complexity" evidence="1">
    <location>
        <begin position="1"/>
        <end position="17"/>
    </location>
</feature>
<dbReference type="RefSeq" id="WP_099505187.1">
    <property type="nucleotide sequence ID" value="NZ_CP026653.1"/>
</dbReference>
<keyword evidence="2" id="KW-0614">Plasmid</keyword>
<evidence type="ECO:0000313" key="2">
    <source>
        <dbReference type="EMBL" id="AVH61752.1"/>
    </source>
</evidence>
<protein>
    <submittedName>
        <fullName evidence="2">Conjugal transfer protein TraB</fullName>
    </submittedName>
</protein>